<evidence type="ECO:0000256" key="1">
    <source>
        <dbReference type="SAM" id="Phobius"/>
    </source>
</evidence>
<name>A0A975BIE2_9BACT</name>
<feature type="transmembrane region" description="Helical" evidence="1">
    <location>
        <begin position="21"/>
        <end position="41"/>
    </location>
</feature>
<keyword evidence="3" id="KW-1185">Reference proteome</keyword>
<protein>
    <submittedName>
        <fullName evidence="2">Uncharacterized protein</fullName>
    </submittedName>
</protein>
<keyword evidence="1" id="KW-1133">Transmembrane helix</keyword>
<organism evidence="2 3">
    <name type="scientific">Desulfonema magnum</name>
    <dbReference type="NCBI Taxonomy" id="45655"/>
    <lineage>
        <taxon>Bacteria</taxon>
        <taxon>Pseudomonadati</taxon>
        <taxon>Thermodesulfobacteriota</taxon>
        <taxon>Desulfobacteria</taxon>
        <taxon>Desulfobacterales</taxon>
        <taxon>Desulfococcaceae</taxon>
        <taxon>Desulfonema</taxon>
    </lineage>
</organism>
<sequence length="43" mass="5070">MNYTHITMKNVFLQTDYEQVCFFKSGLMTFPKGIIVIIFFISC</sequence>
<dbReference type="AlphaFoldDB" id="A0A975BIE2"/>
<reference evidence="2" key="1">
    <citation type="journal article" date="2021" name="Microb. Physiol.">
        <title>Proteogenomic Insights into the Physiology of Marine, Sulfate-Reducing, Filamentous Desulfonema limicola and Desulfonema magnum.</title>
        <authorList>
            <person name="Schnaars V."/>
            <person name="Wohlbrand L."/>
            <person name="Scheve S."/>
            <person name="Hinrichs C."/>
            <person name="Reinhardt R."/>
            <person name="Rabus R."/>
        </authorList>
    </citation>
    <scope>NUCLEOTIDE SEQUENCE</scope>
    <source>
        <strain evidence="2">4be13</strain>
    </source>
</reference>
<proteinExistence type="predicted"/>
<dbReference type="EMBL" id="CP061800">
    <property type="protein sequence ID" value="QTA85895.1"/>
    <property type="molecule type" value="Genomic_DNA"/>
</dbReference>
<keyword evidence="1" id="KW-0472">Membrane</keyword>
<evidence type="ECO:0000313" key="3">
    <source>
        <dbReference type="Proteomes" id="UP000663722"/>
    </source>
</evidence>
<dbReference type="KEGG" id="dmm:dnm_019120"/>
<dbReference type="Proteomes" id="UP000663722">
    <property type="component" value="Chromosome"/>
</dbReference>
<evidence type="ECO:0000313" key="2">
    <source>
        <dbReference type="EMBL" id="QTA85895.1"/>
    </source>
</evidence>
<accession>A0A975BIE2</accession>
<gene>
    <name evidence="2" type="ORF">dnm_019120</name>
</gene>
<keyword evidence="1" id="KW-0812">Transmembrane</keyword>